<dbReference type="NCBIfam" id="TIGR02074">
    <property type="entry name" value="PBP_1a_fam"/>
    <property type="match status" value="1"/>
</dbReference>
<gene>
    <name evidence="18" type="ORF">ACFQNG_02960</name>
</gene>
<evidence type="ECO:0000256" key="1">
    <source>
        <dbReference type="ARBA" id="ARBA00004236"/>
    </source>
</evidence>
<evidence type="ECO:0000256" key="5">
    <source>
        <dbReference type="ARBA" id="ARBA00022676"/>
    </source>
</evidence>
<dbReference type="Gene3D" id="1.10.3810.10">
    <property type="entry name" value="Biosynthetic peptidoglycan transglycosylase-like"/>
    <property type="match status" value="1"/>
</dbReference>
<dbReference type="PANTHER" id="PTHR32282">
    <property type="entry name" value="BINDING PROTEIN TRANSPEPTIDASE, PUTATIVE-RELATED"/>
    <property type="match status" value="1"/>
</dbReference>
<keyword evidence="15" id="KW-1133">Transmembrane helix</keyword>
<keyword evidence="10 15" id="KW-0472">Membrane</keyword>
<reference evidence="19" key="1">
    <citation type="journal article" date="2019" name="Int. J. Syst. Evol. Microbiol.">
        <title>The Global Catalogue of Microorganisms (GCM) 10K type strain sequencing project: providing services to taxonomists for standard genome sequencing and annotation.</title>
        <authorList>
            <consortium name="The Broad Institute Genomics Platform"/>
            <consortium name="The Broad Institute Genome Sequencing Center for Infectious Disease"/>
            <person name="Wu L."/>
            <person name="Ma J."/>
        </authorList>
    </citation>
    <scope>NUCLEOTIDE SEQUENCE [LARGE SCALE GENOMIC DNA]</scope>
    <source>
        <strain evidence="19">CGMCC 1.12942</strain>
    </source>
</reference>
<evidence type="ECO:0000256" key="12">
    <source>
        <dbReference type="ARBA" id="ARBA00023316"/>
    </source>
</evidence>
<evidence type="ECO:0000256" key="8">
    <source>
        <dbReference type="ARBA" id="ARBA00022960"/>
    </source>
</evidence>
<evidence type="ECO:0000256" key="3">
    <source>
        <dbReference type="ARBA" id="ARBA00022645"/>
    </source>
</evidence>
<dbReference type="EC" id="2.4.-.-" evidence="18"/>
<keyword evidence="7" id="KW-0378">Hydrolase</keyword>
<evidence type="ECO:0000259" key="17">
    <source>
        <dbReference type="Pfam" id="PF00912"/>
    </source>
</evidence>
<feature type="domain" description="Penicillin-binding protein transpeptidase" evidence="16">
    <location>
        <begin position="337"/>
        <end position="570"/>
    </location>
</feature>
<dbReference type="SUPFAM" id="SSF53955">
    <property type="entry name" value="Lysozyme-like"/>
    <property type="match status" value="1"/>
</dbReference>
<evidence type="ECO:0000256" key="14">
    <source>
        <dbReference type="ARBA" id="ARBA00049902"/>
    </source>
</evidence>
<comment type="caution">
    <text evidence="18">The sequence shown here is derived from an EMBL/GenBank/DDBJ whole genome shotgun (WGS) entry which is preliminary data.</text>
</comment>
<keyword evidence="15" id="KW-0812">Transmembrane</keyword>
<comment type="catalytic activity">
    <reaction evidence="14">
        <text>[GlcNAc-(1-&gt;4)-Mur2Ac(oyl-L-Ala-gamma-D-Glu-L-Lys-D-Ala-D-Ala)](n)-di-trans,octa-cis-undecaprenyl diphosphate + beta-D-GlcNAc-(1-&gt;4)-Mur2Ac(oyl-L-Ala-gamma-D-Glu-L-Lys-D-Ala-D-Ala)-di-trans,octa-cis-undecaprenyl diphosphate = [GlcNAc-(1-&gt;4)-Mur2Ac(oyl-L-Ala-gamma-D-Glu-L-Lys-D-Ala-D-Ala)](n+1)-di-trans,octa-cis-undecaprenyl diphosphate + di-trans,octa-cis-undecaprenyl diphosphate + H(+)</text>
        <dbReference type="Rhea" id="RHEA:23708"/>
        <dbReference type="Rhea" id="RHEA-COMP:9602"/>
        <dbReference type="Rhea" id="RHEA-COMP:9603"/>
        <dbReference type="ChEBI" id="CHEBI:15378"/>
        <dbReference type="ChEBI" id="CHEBI:58405"/>
        <dbReference type="ChEBI" id="CHEBI:60033"/>
        <dbReference type="ChEBI" id="CHEBI:78435"/>
        <dbReference type="EC" id="2.4.99.28"/>
    </reaction>
</comment>
<evidence type="ECO:0000256" key="11">
    <source>
        <dbReference type="ARBA" id="ARBA00023268"/>
    </source>
</evidence>
<keyword evidence="19" id="KW-1185">Reference proteome</keyword>
<keyword evidence="8" id="KW-0133">Cell shape</keyword>
<dbReference type="InterPro" id="IPR001264">
    <property type="entry name" value="Glyco_trans_51"/>
</dbReference>
<dbReference type="Pfam" id="PF00912">
    <property type="entry name" value="Transgly"/>
    <property type="match status" value="1"/>
</dbReference>
<keyword evidence="6 18" id="KW-0808">Transferase</keyword>
<keyword evidence="9" id="KW-0573">Peptidoglycan synthesis</keyword>
<comment type="catalytic activity">
    <reaction evidence="13">
        <text>Preferential cleavage: (Ac)2-L-Lys-D-Ala-|-D-Ala. Also transpeptidation of peptidyl-alanyl moieties that are N-acyl substituents of D-alanine.</text>
        <dbReference type="EC" id="3.4.16.4"/>
    </reaction>
</comment>
<dbReference type="RefSeq" id="WP_379863337.1">
    <property type="nucleotide sequence ID" value="NZ_JBHTBW010000006.1"/>
</dbReference>
<dbReference type="EMBL" id="JBHTBW010000006">
    <property type="protein sequence ID" value="MFC7440126.1"/>
    <property type="molecule type" value="Genomic_DNA"/>
</dbReference>
<dbReference type="InterPro" id="IPR001460">
    <property type="entry name" value="PCN-bd_Tpept"/>
</dbReference>
<evidence type="ECO:0000313" key="19">
    <source>
        <dbReference type="Proteomes" id="UP001596500"/>
    </source>
</evidence>
<dbReference type="GO" id="GO:0016757">
    <property type="term" value="F:glycosyltransferase activity"/>
    <property type="evidence" value="ECO:0007669"/>
    <property type="project" value="UniProtKB-KW"/>
</dbReference>
<evidence type="ECO:0000256" key="2">
    <source>
        <dbReference type="ARBA" id="ARBA00022475"/>
    </source>
</evidence>
<organism evidence="18 19">
    <name type="scientific">Laceyella putida</name>
    <dbReference type="NCBI Taxonomy" id="110101"/>
    <lineage>
        <taxon>Bacteria</taxon>
        <taxon>Bacillati</taxon>
        <taxon>Bacillota</taxon>
        <taxon>Bacilli</taxon>
        <taxon>Bacillales</taxon>
        <taxon>Thermoactinomycetaceae</taxon>
        <taxon>Laceyella</taxon>
    </lineage>
</organism>
<proteinExistence type="predicted"/>
<feature type="domain" description="Glycosyl transferase family 51" evidence="17">
    <location>
        <begin position="71"/>
        <end position="246"/>
    </location>
</feature>
<evidence type="ECO:0000256" key="13">
    <source>
        <dbReference type="ARBA" id="ARBA00034000"/>
    </source>
</evidence>
<dbReference type="InterPro" id="IPR012338">
    <property type="entry name" value="Beta-lactam/transpept-like"/>
</dbReference>
<evidence type="ECO:0000256" key="15">
    <source>
        <dbReference type="SAM" id="Phobius"/>
    </source>
</evidence>
<evidence type="ECO:0000259" key="16">
    <source>
        <dbReference type="Pfam" id="PF00905"/>
    </source>
</evidence>
<dbReference type="Gene3D" id="3.40.710.10">
    <property type="entry name" value="DD-peptidase/beta-lactamase superfamily"/>
    <property type="match status" value="1"/>
</dbReference>
<protein>
    <submittedName>
        <fullName evidence="18">Transglycosylase domain-containing protein</fullName>
        <ecNumber evidence="18">2.4.-.-</ecNumber>
    </submittedName>
</protein>
<evidence type="ECO:0000313" key="18">
    <source>
        <dbReference type="EMBL" id="MFC7440126.1"/>
    </source>
</evidence>
<keyword evidence="2" id="KW-1003">Cell membrane</keyword>
<feature type="transmembrane region" description="Helical" evidence="15">
    <location>
        <begin position="31"/>
        <end position="50"/>
    </location>
</feature>
<keyword evidence="4" id="KW-0645">Protease</keyword>
<dbReference type="Pfam" id="PF00905">
    <property type="entry name" value="Transpeptidase"/>
    <property type="match status" value="1"/>
</dbReference>
<keyword evidence="11" id="KW-0511">Multifunctional enzyme</keyword>
<comment type="subcellular location">
    <subcellularLocation>
        <location evidence="1">Cell membrane</location>
    </subcellularLocation>
</comment>
<evidence type="ECO:0000256" key="9">
    <source>
        <dbReference type="ARBA" id="ARBA00022984"/>
    </source>
</evidence>
<dbReference type="PANTHER" id="PTHR32282:SF11">
    <property type="entry name" value="PENICILLIN-BINDING PROTEIN 1B"/>
    <property type="match status" value="1"/>
</dbReference>
<dbReference type="SUPFAM" id="SSF56601">
    <property type="entry name" value="beta-lactamase/transpeptidase-like"/>
    <property type="match status" value="1"/>
</dbReference>
<keyword evidence="3" id="KW-0121">Carboxypeptidase</keyword>
<dbReference type="InterPro" id="IPR050396">
    <property type="entry name" value="Glycosyltr_51/Transpeptidase"/>
</dbReference>
<evidence type="ECO:0000256" key="7">
    <source>
        <dbReference type="ARBA" id="ARBA00022801"/>
    </source>
</evidence>
<dbReference type="InterPro" id="IPR023346">
    <property type="entry name" value="Lysozyme-like_dom_sf"/>
</dbReference>
<accession>A0ABW2RGQ2</accession>
<keyword evidence="12" id="KW-0961">Cell wall biogenesis/degradation</keyword>
<dbReference type="InterPro" id="IPR036950">
    <property type="entry name" value="PBP_transglycosylase"/>
</dbReference>
<evidence type="ECO:0000256" key="10">
    <source>
        <dbReference type="ARBA" id="ARBA00023136"/>
    </source>
</evidence>
<keyword evidence="5 18" id="KW-0328">Glycosyltransferase</keyword>
<dbReference type="Proteomes" id="UP001596500">
    <property type="component" value="Unassembled WGS sequence"/>
</dbReference>
<evidence type="ECO:0000256" key="6">
    <source>
        <dbReference type="ARBA" id="ARBA00022679"/>
    </source>
</evidence>
<sequence>MREQPSSTQYEPIKIHLILKGLSFLYKLAKGLTWTLVVGALLSGLMLLYLKSRPLPVPNFFAPSMLYDDQGQVFGRLDDGEARIPVRLADLPPSLIAATLAAEDKDFYRHHGFSIKGILRAVAVNVREGQIEQGASTITQQLARNLYLTHDRTWSRKIKEALLTVQLELHYTKNQILELYLNQIYYGHGAYGVGRAAKLYFNKKAEDLTLAESAFLAGIPRGPSHYSPWHHLDRARKRQHHILDLMAKNGKITSAEAQQAKQSALALAPQTRPKQLKANYFRDYVISTLVNRYGLDEAMVRRGGLKIYTTLNTSMQRAAEQAVKQYTGPTPELQGALISVDPRTGSIKAMVGGKDYLTSQYNRVFAKRQPGSSFKPFLYLSALQHGFTPITRIESKPTTFVYQGGTYKPANYRDQYAYRPITMREAIARSDNIYAVSTLLAIGMDREISLAHQLGIKSPLKATPSLALGSYTVSPYEMAEAYATIASAGVRHPLVGITKVVDPFNRIIVQEQNQPQRVASPAHAFVLTKLMSSVLEPGGTGYRVRQQFTRPAAGKTGTTDWDGWIAGYTPDLVTITWVGYDQGKRLPHHQARLSQTIWAHYMKEATKGQPVNDFPVPAGVKGVYIDEETGKLATPLCDRVRFEYFVSGTEPKEIAPQHRMPEKDPTLWEQLVDWWSRL</sequence>
<evidence type="ECO:0000256" key="4">
    <source>
        <dbReference type="ARBA" id="ARBA00022670"/>
    </source>
</evidence>
<name>A0ABW2RGQ2_9BACL</name>